<dbReference type="Gene3D" id="3.40.970.10">
    <property type="entry name" value="Ribonuclease H1, N-terminal domain"/>
    <property type="match status" value="2"/>
</dbReference>
<dbReference type="FunFam" id="3.30.420.10:FF:000090">
    <property type="entry name" value="Ribonuclease H"/>
    <property type="match status" value="1"/>
</dbReference>
<dbReference type="InterPro" id="IPR011701">
    <property type="entry name" value="MFS"/>
</dbReference>
<dbReference type="GO" id="GO:0005886">
    <property type="term" value="C:plasma membrane"/>
    <property type="evidence" value="ECO:0007669"/>
    <property type="project" value="UniProtKB-SubCell"/>
</dbReference>
<feature type="transmembrane region" description="Helical" evidence="17">
    <location>
        <begin position="355"/>
        <end position="373"/>
    </location>
</feature>
<evidence type="ECO:0000256" key="10">
    <source>
        <dbReference type="ARBA" id="ARBA00022759"/>
    </source>
</evidence>
<dbReference type="SUPFAM" id="SSF55658">
    <property type="entry name" value="L9 N-domain-like"/>
    <property type="match status" value="2"/>
</dbReference>
<evidence type="ECO:0000256" key="17">
    <source>
        <dbReference type="SAM" id="Phobius"/>
    </source>
</evidence>
<evidence type="ECO:0000256" key="5">
    <source>
        <dbReference type="ARBA" id="ARBA00022448"/>
    </source>
</evidence>
<protein>
    <recommendedName>
        <fullName evidence="4">ribonuclease H</fullName>
        <ecNumber evidence="4">3.1.26.4</ecNumber>
    </recommendedName>
</protein>
<keyword evidence="10" id="KW-0255">Endonuclease</keyword>
<feature type="transmembrane region" description="Helical" evidence="17">
    <location>
        <begin position="284"/>
        <end position="305"/>
    </location>
</feature>
<dbReference type="InterPro" id="IPR009027">
    <property type="entry name" value="Ribosomal_bL9/RNase_H1_N"/>
</dbReference>
<dbReference type="eggNOG" id="KOG3752">
    <property type="taxonomic scope" value="Eukaryota"/>
</dbReference>
<evidence type="ECO:0000256" key="16">
    <source>
        <dbReference type="SAM" id="MobiDB-lite"/>
    </source>
</evidence>
<evidence type="ECO:0000256" key="1">
    <source>
        <dbReference type="ARBA" id="ARBA00001946"/>
    </source>
</evidence>
<dbReference type="InterPro" id="IPR036397">
    <property type="entry name" value="RNaseH_sf"/>
</dbReference>
<keyword evidence="5" id="KW-0813">Transport</keyword>
<evidence type="ECO:0000313" key="20">
    <source>
        <dbReference type="EMBL" id="GAD97822.1"/>
    </source>
</evidence>
<sequence>MAPPDIVTEERASDQYDDVIVKKEPKRKWVSYIWDTFDKSPEERRLLFKLDAAILTFASLGYFIKYLDQININNAFVSGMKEDLGMYGNQLNYMQTTWTVGYVIGEIPSNIFLTRVKPRYWIPAMEVIWSVLTFSQARCNSAHQFYILRFFIGLAESTFYPGMQYIIGSWYRKDELAKRSCIFHTSSAIGSMFSGYLMAGVYHLGGRGGFKGWQWLFIVDGIISLPVALSGFFVLPDVPEISNPWYLSKKEVALTQKRMELEGRKPRQPYTIAKLKRIFSSWHVYLLTIAYICFNNGAAGSQPVFQQYLKASKDPKYSVGQINSYPTTTSAVQVLSTLVYAWTSDTIFRGARWPPIVFGALVNIICYVSLAVWDIPTGWKWTCFILAGCGYGLSGLLMAWSHEICANDNEERAITVGFMNELAYVFQAWLPLIVWQQVDAPQYRKGYIAVTILSVLLIISVFIIRDLHKREIASNFTETLGVQNPSESFISIQIWLPSASLTCPASSVTPACLPCTIDNQHLDSDDLRHPFPRPLLLNAHFFLSALSPDATVRYPLRLAFLTTTIGTRVRLPARKLGLLSPLLSYSRPYKAELFNGSVPYLTPAAIQFFRQKKSKPSRRLLYLRQLSTFHAVLPPAENIMNHTTPSPSPPPTHSSPAQGTPHNVAAGTKRKRSSGTKFYAVKVGFQPGVYYNWNDCLAQVTGYKGAVFQSFPTLEEANAFLTGTRLPGSQSATSSGADNTRFYGVQRGHKPGVYTDWAKAQEQIRGFVRPKYKKFSTRAEAEEFVRSAQEQPSTTVSVSRVTELPGPAGLTVDNPKDELGLDLEPGTAPLPPGAEDGFDPNVLFDPTTGKIVYKTKEQKTATKTRPAGSPPMLNIYTDGSSLRNGSKIASAGVGVYFGPGDKRHVGNRQTNQRAELFAILRALDIAPRHRDVTIFTDSRYAIDCVTVWFIKWRRNKWMTADHKPVENKDLVESILVKIEERNELKVKTLFQWVKGHNRDHGNEEADRLAVNGARRGVTEKVEALAVAQKIADEGLEEEFEDDLN</sequence>
<evidence type="ECO:0000259" key="19">
    <source>
        <dbReference type="PROSITE" id="PS50879"/>
    </source>
</evidence>
<evidence type="ECO:0000256" key="13">
    <source>
        <dbReference type="ARBA" id="ARBA00022989"/>
    </source>
</evidence>
<dbReference type="EC" id="3.1.26.4" evidence="4"/>
<keyword evidence="14 17" id="KW-0472">Membrane</keyword>
<keyword evidence="7 17" id="KW-0812">Transmembrane</keyword>
<keyword evidence="8" id="KW-0540">Nuclease</keyword>
<accession>V5GA59</accession>
<feature type="transmembrane region" description="Helical" evidence="17">
    <location>
        <begin position="379"/>
        <end position="401"/>
    </location>
</feature>
<feature type="domain" description="Major facilitator superfamily (MFS) profile" evidence="18">
    <location>
        <begin position="54"/>
        <end position="469"/>
    </location>
</feature>
<name>V5GA59_BYSSN</name>
<evidence type="ECO:0000256" key="8">
    <source>
        <dbReference type="ARBA" id="ARBA00022722"/>
    </source>
</evidence>
<dbReference type="FunFam" id="3.40.970.10:FF:000001">
    <property type="entry name" value="Ribonuclease H1"/>
    <property type="match status" value="2"/>
</dbReference>
<gene>
    <name evidence="20" type="ORF">PVAR5_6504</name>
</gene>
<evidence type="ECO:0000259" key="18">
    <source>
        <dbReference type="PROSITE" id="PS50850"/>
    </source>
</evidence>
<dbReference type="EMBL" id="BAUL01000215">
    <property type="protein sequence ID" value="GAD97822.1"/>
    <property type="molecule type" value="Genomic_DNA"/>
</dbReference>
<dbReference type="PANTHER" id="PTHR43791:SF39">
    <property type="entry name" value="TRANSPORTER LIZ1_SEO1, PUTATIVE (AFU_ORTHOLOGUE AFUA_3G00980)-RELATED"/>
    <property type="match status" value="1"/>
</dbReference>
<feature type="domain" description="RNase H type-1" evidence="19">
    <location>
        <begin position="869"/>
        <end position="1014"/>
    </location>
</feature>
<evidence type="ECO:0000256" key="11">
    <source>
        <dbReference type="ARBA" id="ARBA00022801"/>
    </source>
</evidence>
<evidence type="ECO:0000256" key="3">
    <source>
        <dbReference type="ARBA" id="ARBA00005300"/>
    </source>
</evidence>
<dbReference type="PROSITE" id="PS50850">
    <property type="entry name" value="MFS"/>
    <property type="match status" value="1"/>
</dbReference>
<dbReference type="InParanoid" id="V5GA59"/>
<dbReference type="SUPFAM" id="SSF53098">
    <property type="entry name" value="Ribonuclease H-like"/>
    <property type="match status" value="1"/>
</dbReference>
<feature type="transmembrane region" description="Helical" evidence="17">
    <location>
        <begin position="215"/>
        <end position="235"/>
    </location>
</feature>
<dbReference type="Pfam" id="PF07690">
    <property type="entry name" value="MFS_1"/>
    <property type="match status" value="1"/>
</dbReference>
<keyword evidence="13 17" id="KW-1133">Transmembrane helix</keyword>
<dbReference type="SUPFAM" id="SSF103473">
    <property type="entry name" value="MFS general substrate transporter"/>
    <property type="match status" value="1"/>
</dbReference>
<feature type="region of interest" description="Disordered" evidence="16">
    <location>
        <begin position="638"/>
        <end position="671"/>
    </location>
</feature>
<dbReference type="FunFam" id="1.20.1250.20:FF:000065">
    <property type="entry name" value="Putative MFS pantothenate transporter"/>
    <property type="match status" value="1"/>
</dbReference>
<evidence type="ECO:0000256" key="12">
    <source>
        <dbReference type="ARBA" id="ARBA00022842"/>
    </source>
</evidence>
<organism evidence="20 21">
    <name type="scientific">Byssochlamys spectabilis (strain No. 5 / NBRC 109023)</name>
    <name type="common">Paecilomyces variotii</name>
    <dbReference type="NCBI Taxonomy" id="1356009"/>
    <lineage>
        <taxon>Eukaryota</taxon>
        <taxon>Fungi</taxon>
        <taxon>Dikarya</taxon>
        <taxon>Ascomycota</taxon>
        <taxon>Pezizomycotina</taxon>
        <taxon>Eurotiomycetes</taxon>
        <taxon>Eurotiomycetidae</taxon>
        <taxon>Eurotiales</taxon>
        <taxon>Thermoascaceae</taxon>
        <taxon>Paecilomyces</taxon>
    </lineage>
</organism>
<evidence type="ECO:0000256" key="14">
    <source>
        <dbReference type="ARBA" id="ARBA00023136"/>
    </source>
</evidence>
<dbReference type="InterPro" id="IPR036259">
    <property type="entry name" value="MFS_trans_sf"/>
</dbReference>
<dbReference type="GO" id="GO:0004523">
    <property type="term" value="F:RNA-DNA hybrid ribonuclease activity"/>
    <property type="evidence" value="ECO:0007669"/>
    <property type="project" value="UniProtKB-EC"/>
</dbReference>
<keyword evidence="11" id="KW-0378">Hydrolase</keyword>
<dbReference type="InterPro" id="IPR011320">
    <property type="entry name" value="RNase_H1_N"/>
</dbReference>
<dbReference type="Gene3D" id="3.30.420.10">
    <property type="entry name" value="Ribonuclease H-like superfamily/Ribonuclease H"/>
    <property type="match status" value="1"/>
</dbReference>
<comment type="similarity">
    <text evidence="15">Belongs to the major facilitator superfamily. Allantoate permease family.</text>
</comment>
<feature type="region of interest" description="Disordered" evidence="16">
    <location>
        <begin position="854"/>
        <end position="874"/>
    </location>
</feature>
<dbReference type="Pfam" id="PF00075">
    <property type="entry name" value="RNase_H"/>
    <property type="match status" value="1"/>
</dbReference>
<evidence type="ECO:0000256" key="15">
    <source>
        <dbReference type="ARBA" id="ARBA00037968"/>
    </source>
</evidence>
<dbReference type="Proteomes" id="UP000018001">
    <property type="component" value="Unassembled WGS sequence"/>
</dbReference>
<feature type="transmembrane region" description="Helical" evidence="17">
    <location>
        <begin position="181"/>
        <end position="203"/>
    </location>
</feature>
<dbReference type="InterPro" id="IPR002156">
    <property type="entry name" value="RNaseH_domain"/>
</dbReference>
<dbReference type="OrthoDB" id="407198at2759"/>
<dbReference type="GO" id="GO:0046872">
    <property type="term" value="F:metal ion binding"/>
    <property type="evidence" value="ECO:0007669"/>
    <property type="project" value="UniProtKB-KW"/>
</dbReference>
<dbReference type="Pfam" id="PF01693">
    <property type="entry name" value="Cauli_VI"/>
    <property type="match status" value="2"/>
</dbReference>
<comment type="similarity">
    <text evidence="3">Belongs to the RNase H family.</text>
</comment>
<evidence type="ECO:0000256" key="4">
    <source>
        <dbReference type="ARBA" id="ARBA00012180"/>
    </source>
</evidence>
<dbReference type="InterPro" id="IPR037056">
    <property type="entry name" value="RNase_H1_N_sf"/>
</dbReference>
<feature type="transmembrane region" description="Helical" evidence="17">
    <location>
        <begin position="446"/>
        <end position="464"/>
    </location>
</feature>
<keyword evidence="9" id="KW-0479">Metal-binding</keyword>
<feature type="transmembrane region" description="Helical" evidence="17">
    <location>
        <begin position="413"/>
        <end position="434"/>
    </location>
</feature>
<dbReference type="PROSITE" id="PS50879">
    <property type="entry name" value="RNASE_H_1"/>
    <property type="match status" value="1"/>
</dbReference>
<dbReference type="GO" id="GO:0003676">
    <property type="term" value="F:nucleic acid binding"/>
    <property type="evidence" value="ECO:0007669"/>
    <property type="project" value="InterPro"/>
</dbReference>
<evidence type="ECO:0000256" key="2">
    <source>
        <dbReference type="ARBA" id="ARBA00004651"/>
    </source>
</evidence>
<evidence type="ECO:0000256" key="9">
    <source>
        <dbReference type="ARBA" id="ARBA00022723"/>
    </source>
</evidence>
<keyword evidence="21" id="KW-1185">Reference proteome</keyword>
<comment type="caution">
    <text evidence="20">The sequence shown here is derived from an EMBL/GenBank/DDBJ whole genome shotgun (WGS) entry which is preliminary data.</text>
</comment>
<dbReference type="Gene3D" id="1.20.1250.20">
    <property type="entry name" value="MFS general substrate transporter like domains"/>
    <property type="match status" value="2"/>
</dbReference>
<dbReference type="eggNOG" id="KOG2533">
    <property type="taxonomic scope" value="Eukaryota"/>
</dbReference>
<reference evidence="21" key="1">
    <citation type="journal article" date="2014" name="Genome Announc.">
        <title>Draft genome sequence of the formaldehyde-resistant fungus Byssochlamys spectabilis No. 5 (anamorph Paecilomyces variotii No. 5) (NBRC109023).</title>
        <authorList>
            <person name="Oka T."/>
            <person name="Ekino K."/>
            <person name="Fukuda K."/>
            <person name="Nomura Y."/>
        </authorList>
    </citation>
    <scope>NUCLEOTIDE SEQUENCE [LARGE SCALE GENOMIC DNA]</scope>
    <source>
        <strain evidence="21">No. 5 / NBRC 109023</strain>
    </source>
</reference>
<dbReference type="CDD" id="cd09280">
    <property type="entry name" value="RNase_HI_eukaryote_like"/>
    <property type="match status" value="1"/>
</dbReference>
<dbReference type="InterPro" id="IPR012337">
    <property type="entry name" value="RNaseH-like_sf"/>
</dbReference>
<keyword evidence="6" id="KW-1003">Cell membrane</keyword>
<proteinExistence type="inferred from homology"/>
<dbReference type="FunFam" id="1.20.1250.20:FF:000386">
    <property type="entry name" value="MFS general substrate transporter"/>
    <property type="match status" value="1"/>
</dbReference>
<dbReference type="PANTHER" id="PTHR43791">
    <property type="entry name" value="PERMEASE-RELATED"/>
    <property type="match status" value="1"/>
</dbReference>
<comment type="cofactor">
    <cofactor evidence="1">
        <name>Mg(2+)</name>
        <dbReference type="ChEBI" id="CHEBI:18420"/>
    </cofactor>
</comment>
<dbReference type="HOGENOM" id="CLU_292037_0_0_1"/>
<dbReference type="GO" id="GO:0022857">
    <property type="term" value="F:transmembrane transporter activity"/>
    <property type="evidence" value="ECO:0007669"/>
    <property type="project" value="InterPro"/>
</dbReference>
<evidence type="ECO:0000256" key="6">
    <source>
        <dbReference type="ARBA" id="ARBA00022475"/>
    </source>
</evidence>
<keyword evidence="12" id="KW-0460">Magnesium</keyword>
<comment type="subcellular location">
    <subcellularLocation>
        <location evidence="2">Cell membrane</location>
        <topology evidence="2">Multi-pass membrane protein</topology>
    </subcellularLocation>
</comment>
<dbReference type="InterPro" id="IPR020846">
    <property type="entry name" value="MFS_dom"/>
</dbReference>
<evidence type="ECO:0000256" key="7">
    <source>
        <dbReference type="ARBA" id="ARBA00022692"/>
    </source>
</evidence>
<dbReference type="AlphaFoldDB" id="V5GA59"/>
<evidence type="ECO:0000313" key="21">
    <source>
        <dbReference type="Proteomes" id="UP000018001"/>
    </source>
</evidence>